<dbReference type="Proteomes" id="UP000682403">
    <property type="component" value="Unassembled WGS sequence"/>
</dbReference>
<protein>
    <submittedName>
        <fullName evidence="1">Uncharacterized protein</fullName>
    </submittedName>
</protein>
<name>A0ABS5LHA1_9BACI</name>
<reference evidence="1 2" key="1">
    <citation type="submission" date="2021-04" db="EMBL/GenBank/DDBJ databases">
        <title>Metabacillus sp. strain KIGAM252 whole genome sequence.</title>
        <authorList>
            <person name="Seo M.-J."/>
            <person name="Cho E.-S."/>
            <person name="Hwang C.Y."/>
            <person name="Yoon D.J."/>
        </authorList>
    </citation>
    <scope>NUCLEOTIDE SEQUENCE [LARGE SCALE GENOMIC DNA]</scope>
    <source>
        <strain evidence="1 2">KIGAM252</strain>
    </source>
</reference>
<proteinExistence type="predicted"/>
<gene>
    <name evidence="1" type="ORF">J9317_15175</name>
</gene>
<dbReference type="EMBL" id="JAGVRK010000001">
    <property type="protein sequence ID" value="MBS2970112.1"/>
    <property type="molecule type" value="Genomic_DNA"/>
</dbReference>
<sequence length="77" mass="9001">MKEIDKRNRLNEKPFSFQTSKNQTVFLFYRGKQVKILKGGEAEKFLARMNLAKDDHEIQLLLAKATGNFKRGNERSK</sequence>
<accession>A0ABS5LHA1</accession>
<comment type="caution">
    <text evidence="1">The sequence shown here is derived from an EMBL/GenBank/DDBJ whole genome shotgun (WGS) entry which is preliminary data.</text>
</comment>
<organism evidence="1 2">
    <name type="scientific">Metabacillus flavus</name>
    <dbReference type="NCBI Taxonomy" id="2823519"/>
    <lineage>
        <taxon>Bacteria</taxon>
        <taxon>Bacillati</taxon>
        <taxon>Bacillota</taxon>
        <taxon>Bacilli</taxon>
        <taxon>Bacillales</taxon>
        <taxon>Bacillaceae</taxon>
        <taxon>Metabacillus</taxon>
    </lineage>
</organism>
<evidence type="ECO:0000313" key="1">
    <source>
        <dbReference type="EMBL" id="MBS2970112.1"/>
    </source>
</evidence>
<evidence type="ECO:0000313" key="2">
    <source>
        <dbReference type="Proteomes" id="UP000682403"/>
    </source>
</evidence>
<keyword evidence="2" id="KW-1185">Reference proteome</keyword>
<dbReference type="RefSeq" id="WP_211560002.1">
    <property type="nucleotide sequence ID" value="NZ_JAGVRK010000001.1"/>
</dbReference>